<organism evidence="2 3">
    <name type="scientific">Verruconis gallopava</name>
    <dbReference type="NCBI Taxonomy" id="253628"/>
    <lineage>
        <taxon>Eukaryota</taxon>
        <taxon>Fungi</taxon>
        <taxon>Dikarya</taxon>
        <taxon>Ascomycota</taxon>
        <taxon>Pezizomycotina</taxon>
        <taxon>Dothideomycetes</taxon>
        <taxon>Pleosporomycetidae</taxon>
        <taxon>Venturiales</taxon>
        <taxon>Sympoventuriaceae</taxon>
        <taxon>Verruconis</taxon>
    </lineage>
</organism>
<keyword evidence="3" id="KW-1185">Reference proteome</keyword>
<sequence>MVQSLPEDIFYLVCDELLEQRDFGTLFCCCTTGKILALPALTALYRAQHLSSVKSDSSEEAASLAEQERVVQKSSILWRTIIRSALGKTIFPYCKYIKALDLDDFRHLLEDDCFRGKIASNFFLKELKDFHYTLETTAKWKSRALRLNISKIVEAVGDLLVSHAPLLDTVTGQISDSALVRWIPKLQNLQFLKLWDGRALSDDRTPYLLHRHCSKLEALAFYTCRIDLGAESLLALNCHGKSLSNLELQLNNDAIPYMGYLKGCTSLESLKLTDIDKTIDLEKTQNDVFLEVVSWLTKSHRLNSLVLNGFRSGAALATPVLLEESIRLEYLEVDNYAQADQNQLHQALENQPSIQRLTLDSEPVEFRDDLDLLIYSLCQLKELRALKLIGVSAMFNDNHISALCEQLELLEDFYVGGLQLTDASLDSIVHLRNLRSIAFSGITTFTMGGLLNFVSRLGPGNRGLVLAIDNADPELGLSEEEQMYVRSQLLGQVDGRLEYTSLRGIYPFPQPNQGKEKADKADLDISEFEGESD</sequence>
<evidence type="ECO:0008006" key="4">
    <source>
        <dbReference type="Google" id="ProtNLM"/>
    </source>
</evidence>
<dbReference type="RefSeq" id="XP_016209628.1">
    <property type="nucleotide sequence ID" value="XM_016362486.1"/>
</dbReference>
<evidence type="ECO:0000256" key="1">
    <source>
        <dbReference type="SAM" id="MobiDB-lite"/>
    </source>
</evidence>
<evidence type="ECO:0000313" key="3">
    <source>
        <dbReference type="Proteomes" id="UP000053259"/>
    </source>
</evidence>
<dbReference type="Proteomes" id="UP000053259">
    <property type="component" value="Unassembled WGS sequence"/>
</dbReference>
<protein>
    <recommendedName>
        <fullName evidence="4">F-box domain-containing protein</fullName>
    </recommendedName>
</protein>
<dbReference type="GeneID" id="27316537"/>
<dbReference type="InParanoid" id="A0A0D2AL24"/>
<name>A0A0D2AL24_9PEZI</name>
<dbReference type="EMBL" id="KN847571">
    <property type="protein sequence ID" value="KIV99758.1"/>
    <property type="molecule type" value="Genomic_DNA"/>
</dbReference>
<feature type="region of interest" description="Disordered" evidence="1">
    <location>
        <begin position="508"/>
        <end position="533"/>
    </location>
</feature>
<dbReference type="AlphaFoldDB" id="A0A0D2AL24"/>
<feature type="compositionally biased region" description="Basic and acidic residues" evidence="1">
    <location>
        <begin position="514"/>
        <end position="523"/>
    </location>
</feature>
<dbReference type="HOGENOM" id="CLU_036208_0_0_1"/>
<evidence type="ECO:0000313" key="2">
    <source>
        <dbReference type="EMBL" id="KIV99758.1"/>
    </source>
</evidence>
<dbReference type="Gene3D" id="3.80.10.10">
    <property type="entry name" value="Ribonuclease Inhibitor"/>
    <property type="match status" value="1"/>
</dbReference>
<dbReference type="OrthoDB" id="10028886at2759"/>
<proteinExistence type="predicted"/>
<gene>
    <name evidence="2" type="ORF">PV09_08564</name>
</gene>
<accession>A0A0D2AL24</accession>
<dbReference type="STRING" id="253628.A0A0D2AL24"/>
<feature type="compositionally biased region" description="Acidic residues" evidence="1">
    <location>
        <begin position="524"/>
        <end position="533"/>
    </location>
</feature>
<dbReference type="InterPro" id="IPR032675">
    <property type="entry name" value="LRR_dom_sf"/>
</dbReference>
<reference evidence="2 3" key="1">
    <citation type="submission" date="2015-01" db="EMBL/GenBank/DDBJ databases">
        <title>The Genome Sequence of Ochroconis gallopava CBS43764.</title>
        <authorList>
            <consortium name="The Broad Institute Genomics Platform"/>
            <person name="Cuomo C."/>
            <person name="de Hoog S."/>
            <person name="Gorbushina A."/>
            <person name="Stielow B."/>
            <person name="Teixiera M."/>
            <person name="Abouelleil A."/>
            <person name="Chapman S.B."/>
            <person name="Priest M."/>
            <person name="Young S.K."/>
            <person name="Wortman J."/>
            <person name="Nusbaum C."/>
            <person name="Birren B."/>
        </authorList>
    </citation>
    <scope>NUCLEOTIDE SEQUENCE [LARGE SCALE GENOMIC DNA]</scope>
    <source>
        <strain evidence="2 3">CBS 43764</strain>
    </source>
</reference>
<dbReference type="SUPFAM" id="SSF52047">
    <property type="entry name" value="RNI-like"/>
    <property type="match status" value="1"/>
</dbReference>
<dbReference type="VEuPathDB" id="FungiDB:PV09_08564"/>